<dbReference type="Proteomes" id="UP001180020">
    <property type="component" value="Unassembled WGS sequence"/>
</dbReference>
<keyword evidence="2" id="KW-1185">Reference proteome</keyword>
<reference evidence="1" key="2">
    <citation type="submission" date="2023-06" db="EMBL/GenBank/DDBJ databases">
        <authorList>
            <person name="Ma L."/>
            <person name="Liu K.-W."/>
            <person name="Li Z."/>
            <person name="Hsiao Y.-Y."/>
            <person name="Qi Y."/>
            <person name="Fu T."/>
            <person name="Tang G."/>
            <person name="Zhang D."/>
            <person name="Sun W.-H."/>
            <person name="Liu D.-K."/>
            <person name="Li Y."/>
            <person name="Chen G.-Z."/>
            <person name="Liu X.-D."/>
            <person name="Liao X.-Y."/>
            <person name="Jiang Y.-T."/>
            <person name="Yu X."/>
            <person name="Hao Y."/>
            <person name="Huang J."/>
            <person name="Zhao X.-W."/>
            <person name="Ke S."/>
            <person name="Chen Y.-Y."/>
            <person name="Wu W.-L."/>
            <person name="Hsu J.-L."/>
            <person name="Lin Y.-F."/>
            <person name="Huang M.-D."/>
            <person name="Li C.-Y."/>
            <person name="Huang L."/>
            <person name="Wang Z.-W."/>
            <person name="Zhao X."/>
            <person name="Zhong W.-Y."/>
            <person name="Peng D.-H."/>
            <person name="Ahmad S."/>
            <person name="Lan S."/>
            <person name="Zhang J.-S."/>
            <person name="Tsai W.-C."/>
            <person name="Van De Peer Y."/>
            <person name="Liu Z.-J."/>
        </authorList>
    </citation>
    <scope>NUCLEOTIDE SEQUENCE</scope>
    <source>
        <strain evidence="1">CP</strain>
        <tissue evidence="1">Leaves</tissue>
    </source>
</reference>
<organism evidence="1 2">
    <name type="scientific">Acorus calamus</name>
    <name type="common">Sweet flag</name>
    <dbReference type="NCBI Taxonomy" id="4465"/>
    <lineage>
        <taxon>Eukaryota</taxon>
        <taxon>Viridiplantae</taxon>
        <taxon>Streptophyta</taxon>
        <taxon>Embryophyta</taxon>
        <taxon>Tracheophyta</taxon>
        <taxon>Spermatophyta</taxon>
        <taxon>Magnoliopsida</taxon>
        <taxon>Liliopsida</taxon>
        <taxon>Acoraceae</taxon>
        <taxon>Acorus</taxon>
    </lineage>
</organism>
<comment type="caution">
    <text evidence="1">The sequence shown here is derived from an EMBL/GenBank/DDBJ whole genome shotgun (WGS) entry which is preliminary data.</text>
</comment>
<reference evidence="1" key="1">
    <citation type="journal article" date="2023" name="Nat. Commun.">
        <title>Diploid and tetraploid genomes of Acorus and the evolution of monocots.</title>
        <authorList>
            <person name="Ma L."/>
            <person name="Liu K.W."/>
            <person name="Li Z."/>
            <person name="Hsiao Y.Y."/>
            <person name="Qi Y."/>
            <person name="Fu T."/>
            <person name="Tang G.D."/>
            <person name="Zhang D."/>
            <person name="Sun W.H."/>
            <person name="Liu D.K."/>
            <person name="Li Y."/>
            <person name="Chen G.Z."/>
            <person name="Liu X.D."/>
            <person name="Liao X.Y."/>
            <person name="Jiang Y.T."/>
            <person name="Yu X."/>
            <person name="Hao Y."/>
            <person name="Huang J."/>
            <person name="Zhao X.W."/>
            <person name="Ke S."/>
            <person name="Chen Y.Y."/>
            <person name="Wu W.L."/>
            <person name="Hsu J.L."/>
            <person name="Lin Y.F."/>
            <person name="Huang M.D."/>
            <person name="Li C.Y."/>
            <person name="Huang L."/>
            <person name="Wang Z.W."/>
            <person name="Zhao X."/>
            <person name="Zhong W.Y."/>
            <person name="Peng D.H."/>
            <person name="Ahmad S."/>
            <person name="Lan S."/>
            <person name="Zhang J.S."/>
            <person name="Tsai W.C."/>
            <person name="Van de Peer Y."/>
            <person name="Liu Z.J."/>
        </authorList>
    </citation>
    <scope>NUCLEOTIDE SEQUENCE</scope>
    <source>
        <strain evidence="1">CP</strain>
    </source>
</reference>
<evidence type="ECO:0000313" key="2">
    <source>
        <dbReference type="Proteomes" id="UP001180020"/>
    </source>
</evidence>
<accession>A0AAV9DDT1</accession>
<gene>
    <name evidence="1" type="ORF">QJS10_CPB14g00257</name>
</gene>
<protein>
    <submittedName>
        <fullName evidence="1">Uncharacterized protein</fullName>
    </submittedName>
</protein>
<proteinExistence type="predicted"/>
<sequence>MDYRYYFVSMFSNGDKNQRRRPHLSNFGSTGSTDFFAGGAMSGIVSTPYYVAPEK</sequence>
<name>A0AAV9DDT1_ACOCL</name>
<dbReference type="EMBL" id="JAUJYO010000014">
    <property type="protein sequence ID" value="KAK1299240.1"/>
    <property type="molecule type" value="Genomic_DNA"/>
</dbReference>
<dbReference type="AlphaFoldDB" id="A0AAV9DDT1"/>
<evidence type="ECO:0000313" key="1">
    <source>
        <dbReference type="EMBL" id="KAK1299240.1"/>
    </source>
</evidence>